<keyword evidence="8" id="KW-1185">Reference proteome</keyword>
<evidence type="ECO:0000313" key="7">
    <source>
        <dbReference type="EMBL" id="PXW85054.1"/>
    </source>
</evidence>
<dbReference type="Proteomes" id="UP000247978">
    <property type="component" value="Unassembled WGS sequence"/>
</dbReference>
<dbReference type="HAMAP" id="MF_00337">
    <property type="entry name" value="Exonuc_7_S"/>
    <property type="match status" value="1"/>
</dbReference>
<evidence type="ECO:0000256" key="5">
    <source>
        <dbReference type="ARBA" id="ARBA00022839"/>
    </source>
</evidence>
<dbReference type="InterPro" id="IPR003761">
    <property type="entry name" value="Exonuc_VII_S"/>
</dbReference>
<evidence type="ECO:0000313" key="8">
    <source>
        <dbReference type="Proteomes" id="UP000247978"/>
    </source>
</evidence>
<accession>A0A2V3VVM8</accession>
<dbReference type="GO" id="GO:0009318">
    <property type="term" value="C:exodeoxyribonuclease VII complex"/>
    <property type="evidence" value="ECO:0007669"/>
    <property type="project" value="UniProtKB-UniRule"/>
</dbReference>
<dbReference type="NCBIfam" id="TIGR01280">
    <property type="entry name" value="xseB"/>
    <property type="match status" value="1"/>
</dbReference>
<dbReference type="Pfam" id="PF02609">
    <property type="entry name" value="Exonuc_VII_S"/>
    <property type="match status" value="1"/>
</dbReference>
<keyword evidence="5 6" id="KW-0269">Exonuclease</keyword>
<evidence type="ECO:0000256" key="3">
    <source>
        <dbReference type="ARBA" id="ARBA00022722"/>
    </source>
</evidence>
<comment type="function">
    <text evidence="6">Bidirectionally degrades single-stranded DNA into large acid-insoluble oligonucleotides, which are then degraded further into small acid-soluble oligonucleotides.</text>
</comment>
<dbReference type="PIRSF" id="PIRSF006488">
    <property type="entry name" value="Exonuc_VII_S"/>
    <property type="match status" value="1"/>
</dbReference>
<comment type="similarity">
    <text evidence="1 6">Belongs to the XseB family.</text>
</comment>
<keyword evidence="4 6" id="KW-0378">Hydrolase</keyword>
<dbReference type="SUPFAM" id="SSF116842">
    <property type="entry name" value="XseB-like"/>
    <property type="match status" value="1"/>
</dbReference>
<name>A0A2V3VVM8_9BACI</name>
<dbReference type="Gene3D" id="1.10.287.1040">
    <property type="entry name" value="Exonuclease VII, small subunit"/>
    <property type="match status" value="1"/>
</dbReference>
<dbReference type="PANTHER" id="PTHR34137">
    <property type="entry name" value="EXODEOXYRIBONUCLEASE 7 SMALL SUBUNIT"/>
    <property type="match status" value="1"/>
</dbReference>
<dbReference type="GO" id="GO:0008855">
    <property type="term" value="F:exodeoxyribonuclease VII activity"/>
    <property type="evidence" value="ECO:0007669"/>
    <property type="project" value="UniProtKB-UniRule"/>
</dbReference>
<evidence type="ECO:0000256" key="1">
    <source>
        <dbReference type="ARBA" id="ARBA00009998"/>
    </source>
</evidence>
<keyword evidence="3 6" id="KW-0540">Nuclease</keyword>
<dbReference type="RefSeq" id="WP_110396324.1">
    <property type="nucleotide sequence ID" value="NZ_JADIJL010000021.1"/>
</dbReference>
<dbReference type="InterPro" id="IPR037004">
    <property type="entry name" value="Exonuc_VII_ssu_sf"/>
</dbReference>
<dbReference type="GO" id="GO:0006308">
    <property type="term" value="P:DNA catabolic process"/>
    <property type="evidence" value="ECO:0007669"/>
    <property type="project" value="UniProtKB-UniRule"/>
</dbReference>
<evidence type="ECO:0000256" key="2">
    <source>
        <dbReference type="ARBA" id="ARBA00022490"/>
    </source>
</evidence>
<proteinExistence type="inferred from homology"/>
<evidence type="ECO:0000256" key="6">
    <source>
        <dbReference type="HAMAP-Rule" id="MF_00337"/>
    </source>
</evidence>
<dbReference type="OrthoDB" id="9798666at2"/>
<dbReference type="EMBL" id="QJJQ01000012">
    <property type="protein sequence ID" value="PXW85054.1"/>
    <property type="molecule type" value="Genomic_DNA"/>
</dbReference>
<dbReference type="PANTHER" id="PTHR34137:SF1">
    <property type="entry name" value="EXODEOXYRIBONUCLEASE 7 SMALL SUBUNIT"/>
    <property type="match status" value="1"/>
</dbReference>
<gene>
    <name evidence="6" type="primary">xseB</name>
    <name evidence="7" type="ORF">DFR56_11231</name>
</gene>
<protein>
    <recommendedName>
        <fullName evidence="6">Exodeoxyribonuclease 7 small subunit</fullName>
        <ecNumber evidence="6">3.1.11.6</ecNumber>
    </recommendedName>
    <alternativeName>
        <fullName evidence="6">Exodeoxyribonuclease VII small subunit</fullName>
        <shortName evidence="6">Exonuclease VII small subunit</shortName>
    </alternativeName>
</protein>
<reference evidence="7 8" key="1">
    <citation type="submission" date="2018-05" db="EMBL/GenBank/DDBJ databases">
        <title>Genomic Encyclopedia of Type Strains, Phase IV (KMG-IV): sequencing the most valuable type-strain genomes for metagenomic binning, comparative biology and taxonomic classification.</title>
        <authorList>
            <person name="Goeker M."/>
        </authorList>
    </citation>
    <scope>NUCLEOTIDE SEQUENCE [LARGE SCALE GENOMIC DNA]</scope>
    <source>
        <strain evidence="7 8">DSM 28556</strain>
    </source>
</reference>
<evidence type="ECO:0000256" key="4">
    <source>
        <dbReference type="ARBA" id="ARBA00022801"/>
    </source>
</evidence>
<comment type="subcellular location">
    <subcellularLocation>
        <location evidence="6">Cytoplasm</location>
    </subcellularLocation>
</comment>
<keyword evidence="2 6" id="KW-0963">Cytoplasm</keyword>
<comment type="catalytic activity">
    <reaction evidence="6">
        <text>Exonucleolytic cleavage in either 5'- to 3'- or 3'- to 5'-direction to yield nucleoside 5'-phosphates.</text>
        <dbReference type="EC" id="3.1.11.6"/>
    </reaction>
</comment>
<comment type="subunit">
    <text evidence="6">Heterooligomer composed of large and small subunits.</text>
</comment>
<dbReference type="AlphaFoldDB" id="A0A2V3VVM8"/>
<dbReference type="EC" id="3.1.11.6" evidence="6"/>
<organism evidence="7 8">
    <name type="scientific">Pseudogracilibacillus auburnensis</name>
    <dbReference type="NCBI Taxonomy" id="1494959"/>
    <lineage>
        <taxon>Bacteria</taxon>
        <taxon>Bacillati</taxon>
        <taxon>Bacillota</taxon>
        <taxon>Bacilli</taxon>
        <taxon>Bacillales</taxon>
        <taxon>Bacillaceae</taxon>
        <taxon>Pseudogracilibacillus</taxon>
    </lineage>
</organism>
<sequence>MTKENKSMSFEEALTKLEEIVLKLEEEDVPLEKAIDYYQEGMKLSKLCDDILKNAQEKMTQILQEEKMEPFELQGE</sequence>
<comment type="caution">
    <text evidence="7">The sequence shown here is derived from an EMBL/GenBank/DDBJ whole genome shotgun (WGS) entry which is preliminary data.</text>
</comment>
<dbReference type="GO" id="GO:0005829">
    <property type="term" value="C:cytosol"/>
    <property type="evidence" value="ECO:0007669"/>
    <property type="project" value="TreeGrafter"/>
</dbReference>